<evidence type="ECO:0000256" key="2">
    <source>
        <dbReference type="ARBA" id="ARBA00022723"/>
    </source>
</evidence>
<keyword evidence="2" id="KW-0479">Metal-binding</keyword>
<protein>
    <recommendedName>
        <fullName evidence="8">RING-type domain-containing protein</fullName>
    </recommendedName>
</protein>
<dbReference type="InterPro" id="IPR013083">
    <property type="entry name" value="Znf_RING/FYVE/PHD"/>
</dbReference>
<evidence type="ECO:0000256" key="5">
    <source>
        <dbReference type="ARBA" id="ARBA00022786"/>
    </source>
</evidence>
<dbReference type="Gene3D" id="3.30.40.10">
    <property type="entry name" value="Zinc/RING finger domain, C3HC4 (zinc finger)"/>
    <property type="match status" value="1"/>
</dbReference>
<organism evidence="9 10">
    <name type="scientific">Saxophila tyrrhenica</name>
    <dbReference type="NCBI Taxonomy" id="1690608"/>
    <lineage>
        <taxon>Eukaryota</taxon>
        <taxon>Fungi</taxon>
        <taxon>Dikarya</taxon>
        <taxon>Ascomycota</taxon>
        <taxon>Pezizomycotina</taxon>
        <taxon>Dothideomycetes</taxon>
        <taxon>Dothideomycetidae</taxon>
        <taxon>Mycosphaerellales</taxon>
        <taxon>Extremaceae</taxon>
        <taxon>Saxophila</taxon>
    </lineage>
</organism>
<keyword evidence="10" id="KW-1185">Reference proteome</keyword>
<dbReference type="PANTHER" id="PTHR11685">
    <property type="entry name" value="RBR FAMILY RING FINGER AND IBR DOMAIN-CONTAINING"/>
    <property type="match status" value="1"/>
</dbReference>
<evidence type="ECO:0000313" key="9">
    <source>
        <dbReference type="EMBL" id="KAK5165599.1"/>
    </source>
</evidence>
<dbReference type="RefSeq" id="XP_064655683.1">
    <property type="nucleotide sequence ID" value="XM_064806357.1"/>
</dbReference>
<evidence type="ECO:0000256" key="4">
    <source>
        <dbReference type="ARBA" id="ARBA00022771"/>
    </source>
</evidence>
<dbReference type="GO" id="GO:0004842">
    <property type="term" value="F:ubiquitin-protein transferase activity"/>
    <property type="evidence" value="ECO:0007669"/>
    <property type="project" value="InterPro"/>
</dbReference>
<accession>A0AAV9P3E4</accession>
<dbReference type="GO" id="GO:0016567">
    <property type="term" value="P:protein ubiquitination"/>
    <property type="evidence" value="ECO:0007669"/>
    <property type="project" value="InterPro"/>
</dbReference>
<sequence>MATSSKPLKRKAASGKSCIICYETGTSFPATSANCNFAHRNDVCALCWRRYVKIEVLDHAQEQVRCTQWDICGAHITHGDLKRIASKPDMEHYDWLIRCAHAAETGERECLADIVDAGGNLVTCHHFQVHDEATSGRVYVCGACGNQQCISCSVAEHSGESCEAFRHRLGKQHGAEEDETLRAFEQGYLGVEKVGMYGKEVMKKKNPKPCPRCGQMIEREGVRCANQFCSTCNAAFFGRGSVPEVGNAAHAEYCAYAKREVEDRRFKRKVRKVKGEAVDAVKAENDAMKMEAKDYKLESPVKDEEVEPKVKQEDPVPKVEESCIKEECSHEG</sequence>
<reference evidence="9 10" key="1">
    <citation type="submission" date="2023-08" db="EMBL/GenBank/DDBJ databases">
        <title>Black Yeasts Isolated from many extreme environments.</title>
        <authorList>
            <person name="Coleine C."/>
            <person name="Stajich J.E."/>
            <person name="Selbmann L."/>
        </authorList>
    </citation>
    <scope>NUCLEOTIDE SEQUENCE [LARGE SCALE GENOMIC DNA]</scope>
    <source>
        <strain evidence="9 10">CCFEE 5935</strain>
    </source>
</reference>
<evidence type="ECO:0000313" key="10">
    <source>
        <dbReference type="Proteomes" id="UP001337655"/>
    </source>
</evidence>
<keyword evidence="6" id="KW-0862">Zinc</keyword>
<dbReference type="GO" id="GO:0008270">
    <property type="term" value="F:zinc ion binding"/>
    <property type="evidence" value="ECO:0007669"/>
    <property type="project" value="UniProtKB-KW"/>
</dbReference>
<feature type="region of interest" description="Disordered" evidence="7">
    <location>
        <begin position="293"/>
        <end position="332"/>
    </location>
</feature>
<feature type="domain" description="RING-type" evidence="8">
    <location>
        <begin position="14"/>
        <end position="260"/>
    </location>
</feature>
<dbReference type="PROSITE" id="PS51873">
    <property type="entry name" value="TRIAD"/>
    <property type="match status" value="1"/>
</dbReference>
<evidence type="ECO:0000256" key="6">
    <source>
        <dbReference type="ARBA" id="ARBA00022833"/>
    </source>
</evidence>
<dbReference type="SUPFAM" id="SSF57850">
    <property type="entry name" value="RING/U-box"/>
    <property type="match status" value="1"/>
</dbReference>
<evidence type="ECO:0000256" key="3">
    <source>
        <dbReference type="ARBA" id="ARBA00022737"/>
    </source>
</evidence>
<evidence type="ECO:0000256" key="7">
    <source>
        <dbReference type="SAM" id="MobiDB-lite"/>
    </source>
</evidence>
<gene>
    <name evidence="9" type="ORF">LTR77_009128</name>
</gene>
<dbReference type="InterPro" id="IPR044066">
    <property type="entry name" value="TRIAD_supradom"/>
</dbReference>
<dbReference type="Proteomes" id="UP001337655">
    <property type="component" value="Unassembled WGS sequence"/>
</dbReference>
<keyword evidence="4" id="KW-0863">Zinc-finger</keyword>
<dbReference type="AlphaFoldDB" id="A0AAV9P3E4"/>
<keyword evidence="3" id="KW-0677">Repeat</keyword>
<name>A0AAV9P3E4_9PEZI</name>
<comment type="caution">
    <text evidence="9">The sequence shown here is derived from an EMBL/GenBank/DDBJ whole genome shotgun (WGS) entry which is preliminary data.</text>
</comment>
<evidence type="ECO:0000259" key="8">
    <source>
        <dbReference type="PROSITE" id="PS51873"/>
    </source>
</evidence>
<dbReference type="CDD" id="cd20335">
    <property type="entry name" value="BRcat_RBR"/>
    <property type="match status" value="1"/>
</dbReference>
<keyword evidence="5" id="KW-0833">Ubl conjugation pathway</keyword>
<evidence type="ECO:0000256" key="1">
    <source>
        <dbReference type="ARBA" id="ARBA00022679"/>
    </source>
</evidence>
<keyword evidence="1" id="KW-0808">Transferase</keyword>
<proteinExistence type="predicted"/>
<dbReference type="InterPro" id="IPR031127">
    <property type="entry name" value="E3_UB_ligase_RBR"/>
</dbReference>
<dbReference type="GeneID" id="89930460"/>
<dbReference type="EMBL" id="JAVRRT010000016">
    <property type="protein sequence ID" value="KAK5165599.1"/>
    <property type="molecule type" value="Genomic_DNA"/>
</dbReference>